<evidence type="ECO:0000313" key="1">
    <source>
        <dbReference type="EMBL" id="KAI5068540.1"/>
    </source>
</evidence>
<dbReference type="AlphaFoldDB" id="A0A9D4UIK5"/>
<name>A0A9D4UIK5_ADICA</name>
<dbReference type="Proteomes" id="UP000886520">
    <property type="component" value="Chromosome 16"/>
</dbReference>
<protein>
    <submittedName>
        <fullName evidence="1">Uncharacterized protein</fullName>
    </submittedName>
</protein>
<sequence>MLPEATGLSSNSTKMSLSLLPNAPSIVWTVCENLWAGALACNFVSSMQRSLGNKSGRVAAHWPHLINAAPANSNVWWTRCSHVCRKRP</sequence>
<organism evidence="1 2">
    <name type="scientific">Adiantum capillus-veneris</name>
    <name type="common">Maidenhair fern</name>
    <dbReference type="NCBI Taxonomy" id="13818"/>
    <lineage>
        <taxon>Eukaryota</taxon>
        <taxon>Viridiplantae</taxon>
        <taxon>Streptophyta</taxon>
        <taxon>Embryophyta</taxon>
        <taxon>Tracheophyta</taxon>
        <taxon>Polypodiopsida</taxon>
        <taxon>Polypodiidae</taxon>
        <taxon>Polypodiales</taxon>
        <taxon>Pteridineae</taxon>
        <taxon>Pteridaceae</taxon>
        <taxon>Vittarioideae</taxon>
        <taxon>Adiantum</taxon>
    </lineage>
</organism>
<keyword evidence="2" id="KW-1185">Reference proteome</keyword>
<dbReference type="EMBL" id="JABFUD020000016">
    <property type="protein sequence ID" value="KAI5068540.1"/>
    <property type="molecule type" value="Genomic_DNA"/>
</dbReference>
<proteinExistence type="predicted"/>
<gene>
    <name evidence="1" type="ORF">GOP47_0016885</name>
</gene>
<comment type="caution">
    <text evidence="1">The sequence shown here is derived from an EMBL/GenBank/DDBJ whole genome shotgun (WGS) entry which is preliminary data.</text>
</comment>
<accession>A0A9D4UIK5</accession>
<reference evidence="1" key="1">
    <citation type="submission" date="2021-01" db="EMBL/GenBank/DDBJ databases">
        <title>Adiantum capillus-veneris genome.</title>
        <authorList>
            <person name="Fang Y."/>
            <person name="Liao Q."/>
        </authorList>
    </citation>
    <scope>NUCLEOTIDE SEQUENCE</scope>
    <source>
        <strain evidence="1">H3</strain>
        <tissue evidence="1">Leaf</tissue>
    </source>
</reference>
<evidence type="ECO:0000313" key="2">
    <source>
        <dbReference type="Proteomes" id="UP000886520"/>
    </source>
</evidence>